<dbReference type="GO" id="GO:0046103">
    <property type="term" value="P:inosine biosynthetic process"/>
    <property type="evidence" value="ECO:0007669"/>
    <property type="project" value="TreeGrafter"/>
</dbReference>
<keyword evidence="4" id="KW-0479">Metal-binding</keyword>
<keyword evidence="9" id="KW-1185">Reference proteome</keyword>
<dbReference type="InterPro" id="IPR001365">
    <property type="entry name" value="A_deaminase_dom"/>
</dbReference>
<dbReference type="Gene3D" id="3.20.20.140">
    <property type="entry name" value="Metal-dependent hydrolases"/>
    <property type="match status" value="1"/>
</dbReference>
<sequence>MPPLPVQPVDHQHLSEVQLVTVEQHDVVRHVTKGEVGLLRGTEAAMLEMEMVARAMPKVLLHEHLDGGLRPSTLLELLVSRNMATPAPCATTLTTWFRDRAHSGSLPAYLSSFALTIAAMASPEALERVAFEAAEDAWHDGVVLAEFRADPLAFEAYGVSGEDAVEAMLRGLARSELPNGLIVCGMRETPEERVMRAAELAARYAGMGVVGFDLAGPEFGFPATTHARALRVALDAGLGLTLHAGEADGPERVLEAVRLGARRVGHGVRLGDVLMDPGMASLLEEAKAKDVHLEVCPTSNVHTGAVASVAGHPVVELWRAGVSVSFHTDNRLMSGVTHSGEALALMMDAGLSEEDLVRMSMEAARHSFLAEEVRSAAVEKIRKFSSRRGGSVLVE</sequence>
<dbReference type="GO" id="GO:0004000">
    <property type="term" value="F:adenosine deaminase activity"/>
    <property type="evidence" value="ECO:0007669"/>
    <property type="project" value="TreeGrafter"/>
</dbReference>
<feature type="domain" description="Adenosine deaminase" evidence="7">
    <location>
        <begin position="57"/>
        <end position="383"/>
    </location>
</feature>
<dbReference type="OrthoDB" id="272271at2759"/>
<dbReference type="EC" id="3.5.4.4" evidence="3"/>
<comment type="cofactor">
    <cofactor evidence="1">
        <name>Zn(2+)</name>
        <dbReference type="ChEBI" id="CHEBI:29105"/>
    </cofactor>
</comment>
<evidence type="ECO:0000256" key="5">
    <source>
        <dbReference type="ARBA" id="ARBA00022801"/>
    </source>
</evidence>
<dbReference type="Proteomes" id="UP000070544">
    <property type="component" value="Unassembled WGS sequence"/>
</dbReference>
<dbReference type="GO" id="GO:0005829">
    <property type="term" value="C:cytosol"/>
    <property type="evidence" value="ECO:0007669"/>
    <property type="project" value="TreeGrafter"/>
</dbReference>
<evidence type="ECO:0000259" key="7">
    <source>
        <dbReference type="Pfam" id="PF00962"/>
    </source>
</evidence>
<evidence type="ECO:0000256" key="1">
    <source>
        <dbReference type="ARBA" id="ARBA00001947"/>
    </source>
</evidence>
<reference evidence="8 9" key="1">
    <citation type="journal article" date="2015" name="Genome Biol. Evol.">
        <title>Phylogenomic analyses indicate that early fungi evolved digesting cell walls of algal ancestors of land plants.</title>
        <authorList>
            <person name="Chang Y."/>
            <person name="Wang S."/>
            <person name="Sekimoto S."/>
            <person name="Aerts A.L."/>
            <person name="Choi C."/>
            <person name="Clum A."/>
            <person name="LaButti K.M."/>
            <person name="Lindquist E.A."/>
            <person name="Yee Ngan C."/>
            <person name="Ohm R.A."/>
            <person name="Salamov A.A."/>
            <person name="Grigoriev I.V."/>
            <person name="Spatafora J.W."/>
            <person name="Berbee M.L."/>
        </authorList>
    </citation>
    <scope>NUCLEOTIDE SEQUENCE [LARGE SCALE GENOMIC DNA]</scope>
    <source>
        <strain evidence="8 9">JEL478</strain>
    </source>
</reference>
<dbReference type="SUPFAM" id="SSF51556">
    <property type="entry name" value="Metallo-dependent hydrolases"/>
    <property type="match status" value="1"/>
</dbReference>
<evidence type="ECO:0000256" key="4">
    <source>
        <dbReference type="ARBA" id="ARBA00022723"/>
    </source>
</evidence>
<dbReference type="InterPro" id="IPR006330">
    <property type="entry name" value="Ado/ade_deaminase"/>
</dbReference>
<dbReference type="GO" id="GO:0046872">
    <property type="term" value="F:metal ion binding"/>
    <property type="evidence" value="ECO:0007669"/>
    <property type="project" value="UniProtKB-KW"/>
</dbReference>
<dbReference type="Pfam" id="PF00962">
    <property type="entry name" value="A_deaminase"/>
    <property type="match status" value="1"/>
</dbReference>
<evidence type="ECO:0000256" key="2">
    <source>
        <dbReference type="ARBA" id="ARBA00006676"/>
    </source>
</evidence>
<gene>
    <name evidence="8" type="ORF">M427DRAFT_469517</name>
</gene>
<organism evidence="8 9">
    <name type="scientific">Gonapodya prolifera (strain JEL478)</name>
    <name type="common">Monoblepharis prolifera</name>
    <dbReference type="NCBI Taxonomy" id="1344416"/>
    <lineage>
        <taxon>Eukaryota</taxon>
        <taxon>Fungi</taxon>
        <taxon>Fungi incertae sedis</taxon>
        <taxon>Chytridiomycota</taxon>
        <taxon>Chytridiomycota incertae sedis</taxon>
        <taxon>Monoblepharidomycetes</taxon>
        <taxon>Monoblepharidales</taxon>
        <taxon>Gonapodyaceae</taxon>
        <taxon>Gonapodya</taxon>
    </lineage>
</organism>
<dbReference type="GO" id="GO:0043103">
    <property type="term" value="P:hypoxanthine salvage"/>
    <property type="evidence" value="ECO:0007669"/>
    <property type="project" value="TreeGrafter"/>
</dbReference>
<proteinExistence type="inferred from homology"/>
<evidence type="ECO:0000256" key="6">
    <source>
        <dbReference type="ARBA" id="ARBA00022833"/>
    </source>
</evidence>
<protein>
    <recommendedName>
        <fullName evidence="3">adenosine deaminase</fullName>
        <ecNumber evidence="3">3.5.4.4</ecNumber>
    </recommendedName>
</protein>
<comment type="similarity">
    <text evidence="2">Belongs to the metallo-dependent hydrolases superfamily. Adenosine and AMP deaminases family.</text>
</comment>
<evidence type="ECO:0000256" key="3">
    <source>
        <dbReference type="ARBA" id="ARBA00012784"/>
    </source>
</evidence>
<dbReference type="InterPro" id="IPR032466">
    <property type="entry name" value="Metal_Hydrolase"/>
</dbReference>
<dbReference type="STRING" id="1344416.A0A139AQZ0"/>
<evidence type="ECO:0000313" key="8">
    <source>
        <dbReference type="EMBL" id="KXS19139.1"/>
    </source>
</evidence>
<dbReference type="PANTHER" id="PTHR11409">
    <property type="entry name" value="ADENOSINE DEAMINASE"/>
    <property type="match status" value="1"/>
</dbReference>
<dbReference type="GO" id="GO:0006154">
    <property type="term" value="P:adenosine catabolic process"/>
    <property type="evidence" value="ECO:0007669"/>
    <property type="project" value="TreeGrafter"/>
</dbReference>
<keyword evidence="5" id="KW-0378">Hydrolase</keyword>
<name>A0A139AQZ0_GONPJ</name>
<dbReference type="PANTHER" id="PTHR11409:SF43">
    <property type="entry name" value="ADENOSINE DEAMINASE"/>
    <property type="match status" value="1"/>
</dbReference>
<keyword evidence="6" id="KW-0862">Zinc</keyword>
<dbReference type="AlphaFoldDB" id="A0A139AQZ0"/>
<dbReference type="EMBL" id="KQ965739">
    <property type="protein sequence ID" value="KXS19139.1"/>
    <property type="molecule type" value="Genomic_DNA"/>
</dbReference>
<evidence type="ECO:0000313" key="9">
    <source>
        <dbReference type="Proteomes" id="UP000070544"/>
    </source>
</evidence>
<accession>A0A139AQZ0</accession>